<dbReference type="PROSITE" id="PS00895">
    <property type="entry name" value="3_HYDROXYISOBUT_DH"/>
    <property type="match status" value="1"/>
</dbReference>
<dbReference type="PIRSF" id="PIRSF000103">
    <property type="entry name" value="HIBADH"/>
    <property type="match status" value="1"/>
</dbReference>
<keyword evidence="3 6" id="KW-0560">Oxidoreductase</keyword>
<sequence>MQTIAFIGLGHMGGPMALNLLKAGFSLQVFDLMPASLAAAQAAGARVTASAMEAVQGADIVITMLPASQHVESLYLGDGALLGAVPAGALLIDCSTIATQTAQRVAKAAEARGLEMIDAPVSGGTAGAAAGTLTFIVGGSATALERARPVLEKMGRNIFHAGEHGAGQTAKICNNMLLAIHMIGTAEALNLGVSLGLDPKVLSDIIQKSSGRNWSTEVYNPWPGVMDGVPASRGYEGGFGADLMLKDLGLAMEAALQGKAATPLGAAARSLYHLHSLAGQGGLDFSSILNLLQKH</sequence>
<dbReference type="InterPro" id="IPR013328">
    <property type="entry name" value="6PGD_dom2"/>
</dbReference>
<accession>A0A840MMF9</accession>
<evidence type="ECO:0000256" key="4">
    <source>
        <dbReference type="ARBA" id="ARBA00023027"/>
    </source>
</evidence>
<dbReference type="PANTHER" id="PTHR22981:SF7">
    <property type="entry name" value="3-HYDROXYISOBUTYRATE DEHYDROGENASE, MITOCHONDRIAL"/>
    <property type="match status" value="1"/>
</dbReference>
<protein>
    <recommendedName>
        <fullName evidence="6">3-hydroxyisobutyrate dehydrogenase</fullName>
        <shortName evidence="6">HIBADH</shortName>
        <ecNumber evidence="6">1.1.1.31</ecNumber>
    </recommendedName>
</protein>
<dbReference type="GO" id="GO:0050661">
    <property type="term" value="F:NADP binding"/>
    <property type="evidence" value="ECO:0007669"/>
    <property type="project" value="InterPro"/>
</dbReference>
<dbReference type="EMBL" id="JACHHY010000004">
    <property type="protein sequence ID" value="MBB5017696.1"/>
    <property type="molecule type" value="Genomic_DNA"/>
</dbReference>
<evidence type="ECO:0000256" key="2">
    <source>
        <dbReference type="ARBA" id="ARBA00022456"/>
    </source>
</evidence>
<keyword evidence="10" id="KW-1185">Reference proteome</keyword>
<dbReference type="RefSeq" id="WP_184035884.1">
    <property type="nucleotide sequence ID" value="NZ_JACHHY010000004.1"/>
</dbReference>
<dbReference type="Proteomes" id="UP000575898">
    <property type="component" value="Unassembled WGS sequence"/>
</dbReference>
<dbReference type="Pfam" id="PF03446">
    <property type="entry name" value="NAD_binding_2"/>
    <property type="match status" value="1"/>
</dbReference>
<keyword evidence="2 6" id="KW-0101">Branched-chain amino acid catabolism</keyword>
<dbReference type="InterPro" id="IPR036291">
    <property type="entry name" value="NAD(P)-bd_dom_sf"/>
</dbReference>
<dbReference type="GO" id="GO:0051287">
    <property type="term" value="F:NAD binding"/>
    <property type="evidence" value="ECO:0007669"/>
    <property type="project" value="InterPro"/>
</dbReference>
<evidence type="ECO:0000259" key="8">
    <source>
        <dbReference type="Pfam" id="PF14833"/>
    </source>
</evidence>
<evidence type="ECO:0000256" key="6">
    <source>
        <dbReference type="RuleBase" id="RU910714"/>
    </source>
</evidence>
<evidence type="ECO:0000259" key="7">
    <source>
        <dbReference type="Pfam" id="PF03446"/>
    </source>
</evidence>
<comment type="caution">
    <text evidence="9">The sequence shown here is derived from an EMBL/GenBank/DDBJ whole genome shotgun (WGS) entry which is preliminary data.</text>
</comment>
<dbReference type="Gene3D" id="1.10.1040.10">
    <property type="entry name" value="N-(1-d-carboxylethyl)-l-norvaline Dehydrogenase, domain 2"/>
    <property type="match status" value="1"/>
</dbReference>
<dbReference type="GO" id="GO:0008442">
    <property type="term" value="F:3-hydroxyisobutyrate dehydrogenase activity"/>
    <property type="evidence" value="ECO:0007669"/>
    <property type="project" value="UniProtKB-EC"/>
</dbReference>
<dbReference type="UniPathway" id="UPA00362"/>
<comment type="similarity">
    <text evidence="1 6">Belongs to the HIBADH-related family.</text>
</comment>
<name>A0A840MMF9_9PROT</name>
<reference evidence="9 10" key="1">
    <citation type="submission" date="2020-08" db="EMBL/GenBank/DDBJ databases">
        <title>Genomic Encyclopedia of Type Strains, Phase IV (KMG-IV): sequencing the most valuable type-strain genomes for metagenomic binning, comparative biology and taxonomic classification.</title>
        <authorList>
            <person name="Goeker M."/>
        </authorList>
    </citation>
    <scope>NUCLEOTIDE SEQUENCE [LARGE SCALE GENOMIC DNA]</scope>
    <source>
        <strain evidence="9 10">DSM 27165</strain>
    </source>
</reference>
<dbReference type="AlphaFoldDB" id="A0A840MMF9"/>
<dbReference type="InterPro" id="IPR015815">
    <property type="entry name" value="HIBADH-related"/>
</dbReference>
<evidence type="ECO:0000256" key="3">
    <source>
        <dbReference type="ARBA" id="ARBA00023002"/>
    </source>
</evidence>
<dbReference type="InterPro" id="IPR011548">
    <property type="entry name" value="HIBADH"/>
</dbReference>
<comment type="catalytic activity">
    <reaction evidence="6">
        <text>3-hydroxy-2-methylpropanoate + NAD(+) = 2-methyl-3-oxopropanoate + NADH + H(+)</text>
        <dbReference type="Rhea" id="RHEA:17681"/>
        <dbReference type="ChEBI" id="CHEBI:11805"/>
        <dbReference type="ChEBI" id="CHEBI:15378"/>
        <dbReference type="ChEBI" id="CHEBI:57540"/>
        <dbReference type="ChEBI" id="CHEBI:57700"/>
        <dbReference type="ChEBI" id="CHEBI:57945"/>
        <dbReference type="EC" id="1.1.1.31"/>
    </reaction>
</comment>
<dbReference type="InterPro" id="IPR008927">
    <property type="entry name" value="6-PGluconate_DH-like_C_sf"/>
</dbReference>
<keyword evidence="4 6" id="KW-0520">NAD</keyword>
<feature type="active site" evidence="5">
    <location>
        <position position="171"/>
    </location>
</feature>
<dbReference type="InterPro" id="IPR002204">
    <property type="entry name" value="3-OH-isobutyrate_DH-rel_CS"/>
</dbReference>
<dbReference type="FunFam" id="1.10.1040.10:FF:000006">
    <property type="entry name" value="3-hydroxyisobutyrate dehydrogenase"/>
    <property type="match status" value="1"/>
</dbReference>
<proteinExistence type="inferred from homology"/>
<dbReference type="InterPro" id="IPR006115">
    <property type="entry name" value="6PGDH_NADP-bd"/>
</dbReference>
<dbReference type="SUPFAM" id="SSF51735">
    <property type="entry name" value="NAD(P)-binding Rossmann-fold domains"/>
    <property type="match status" value="1"/>
</dbReference>
<comment type="pathway">
    <text evidence="6">Amino-acid degradation; L-valine degradation.</text>
</comment>
<dbReference type="NCBIfam" id="TIGR01692">
    <property type="entry name" value="HIBADH"/>
    <property type="match status" value="1"/>
</dbReference>
<evidence type="ECO:0000256" key="1">
    <source>
        <dbReference type="ARBA" id="ARBA00009080"/>
    </source>
</evidence>
<evidence type="ECO:0000256" key="5">
    <source>
        <dbReference type="PIRSR" id="PIRSR000103-1"/>
    </source>
</evidence>
<evidence type="ECO:0000313" key="9">
    <source>
        <dbReference type="EMBL" id="MBB5017696.1"/>
    </source>
</evidence>
<dbReference type="Pfam" id="PF14833">
    <property type="entry name" value="NAD_binding_11"/>
    <property type="match status" value="1"/>
</dbReference>
<dbReference type="SUPFAM" id="SSF48179">
    <property type="entry name" value="6-phosphogluconate dehydrogenase C-terminal domain-like"/>
    <property type="match status" value="1"/>
</dbReference>
<feature type="domain" description="3-hydroxyisobutyrate dehydrogenase-like NAD-binding" evidence="8">
    <location>
        <begin position="165"/>
        <end position="292"/>
    </location>
</feature>
<organism evidence="9 10">
    <name type="scientific">Chitinivorax tropicus</name>
    <dbReference type="NCBI Taxonomy" id="714531"/>
    <lineage>
        <taxon>Bacteria</taxon>
        <taxon>Pseudomonadati</taxon>
        <taxon>Pseudomonadota</taxon>
        <taxon>Betaproteobacteria</taxon>
        <taxon>Chitinivorax</taxon>
    </lineage>
</organism>
<gene>
    <name evidence="9" type="ORF">HNQ59_000965</name>
</gene>
<feature type="domain" description="6-phosphogluconate dehydrogenase NADP-binding" evidence="7">
    <location>
        <begin position="3"/>
        <end position="162"/>
    </location>
</feature>
<dbReference type="EC" id="1.1.1.31" evidence="6"/>
<dbReference type="Gene3D" id="3.40.50.720">
    <property type="entry name" value="NAD(P)-binding Rossmann-like Domain"/>
    <property type="match status" value="1"/>
</dbReference>
<dbReference type="PANTHER" id="PTHR22981">
    <property type="entry name" value="3-HYDROXYISOBUTYRATE DEHYDROGENASE-RELATED"/>
    <property type="match status" value="1"/>
</dbReference>
<evidence type="ECO:0000313" key="10">
    <source>
        <dbReference type="Proteomes" id="UP000575898"/>
    </source>
</evidence>
<dbReference type="InterPro" id="IPR029154">
    <property type="entry name" value="HIBADH-like_NADP-bd"/>
</dbReference>
<dbReference type="GO" id="GO:0006574">
    <property type="term" value="P:L-valine catabolic process"/>
    <property type="evidence" value="ECO:0007669"/>
    <property type="project" value="UniProtKB-UniPathway"/>
</dbReference>